<evidence type="ECO:0000256" key="2">
    <source>
        <dbReference type="ARBA" id="ARBA00006411"/>
    </source>
</evidence>
<comment type="subcellular location">
    <subcellularLocation>
        <location evidence="1">Cytoplasm</location>
    </subcellularLocation>
</comment>
<organism evidence="6 7">
    <name type="scientific">Nocardia stercoris</name>
    <dbReference type="NCBI Taxonomy" id="2483361"/>
    <lineage>
        <taxon>Bacteria</taxon>
        <taxon>Bacillati</taxon>
        <taxon>Actinomycetota</taxon>
        <taxon>Actinomycetes</taxon>
        <taxon>Mycobacteriales</taxon>
        <taxon>Nocardiaceae</taxon>
        <taxon>Nocardia</taxon>
    </lineage>
</organism>
<dbReference type="OrthoDB" id="4561761at2"/>
<keyword evidence="7" id="KW-1185">Reference proteome</keyword>
<evidence type="ECO:0000313" key="6">
    <source>
        <dbReference type="EMBL" id="RMI35079.1"/>
    </source>
</evidence>
<dbReference type="InterPro" id="IPR025734">
    <property type="entry name" value="EspG"/>
</dbReference>
<gene>
    <name evidence="6" type="ORF">EBN03_01765</name>
</gene>
<dbReference type="Proteomes" id="UP000279275">
    <property type="component" value="Unassembled WGS sequence"/>
</dbReference>
<evidence type="ECO:0000313" key="7">
    <source>
        <dbReference type="Proteomes" id="UP000279275"/>
    </source>
</evidence>
<comment type="caution">
    <text evidence="6">The sequence shown here is derived from an EMBL/GenBank/DDBJ whole genome shotgun (WGS) entry which is preliminary data.</text>
</comment>
<keyword evidence="4" id="KW-0143">Chaperone</keyword>
<feature type="compositionally biased region" description="Pro residues" evidence="5">
    <location>
        <begin position="183"/>
        <end position="193"/>
    </location>
</feature>
<evidence type="ECO:0000256" key="1">
    <source>
        <dbReference type="ARBA" id="ARBA00004496"/>
    </source>
</evidence>
<name>A0A3M2LC04_9NOCA</name>
<reference evidence="6 7" key="1">
    <citation type="submission" date="2018-10" db="EMBL/GenBank/DDBJ databases">
        <title>Isolation from cow dung.</title>
        <authorList>
            <person name="Ling L."/>
        </authorList>
    </citation>
    <scope>NUCLEOTIDE SEQUENCE [LARGE SCALE GENOMIC DNA]</scope>
    <source>
        <strain evidence="6 7">NEAU-LL90</strain>
    </source>
</reference>
<evidence type="ECO:0000256" key="4">
    <source>
        <dbReference type="ARBA" id="ARBA00023186"/>
    </source>
</evidence>
<dbReference type="RefSeq" id="WP_122186052.1">
    <property type="nucleotide sequence ID" value="NZ_RFFH01000001.1"/>
</dbReference>
<feature type="compositionally biased region" description="Low complexity" evidence="5">
    <location>
        <begin position="159"/>
        <end position="179"/>
    </location>
</feature>
<dbReference type="Pfam" id="PF14011">
    <property type="entry name" value="ESX-1_EspG"/>
    <property type="match status" value="1"/>
</dbReference>
<sequence>MRWTLTPDRFALAWERIDGDRIPYPLAVRRSARDSAERAAQLPALLDWCATELDADLTAALRVLTRPDIRVEVYGTAGPHPVRVLGVAAGAVTVVAAQQPGPRADRGADVILVTGTMKTLAARIVSFLPEMPPGSGPRLSAPVDQVKATDRPAAPHRMPTAPGTPAGPFATPGPAAAPKAPHRQPPAISPAPTSPFAIPGPAPAPGPLGAAVPEEPSPAAAVRRLLSRPRDGLGQMVISARRDTGALRPLAVLCWIDVRGDGRYAVHTRTEVEITPVTAEAFADLLRTPLAAAERITADTVRLRPTAGW</sequence>
<dbReference type="EMBL" id="RFFH01000001">
    <property type="protein sequence ID" value="RMI35079.1"/>
    <property type="molecule type" value="Genomic_DNA"/>
</dbReference>
<evidence type="ECO:0000256" key="3">
    <source>
        <dbReference type="ARBA" id="ARBA00022490"/>
    </source>
</evidence>
<keyword evidence="3" id="KW-0963">Cytoplasm</keyword>
<feature type="region of interest" description="Disordered" evidence="5">
    <location>
        <begin position="131"/>
        <end position="193"/>
    </location>
</feature>
<comment type="similarity">
    <text evidence="2">Belongs to the EspG family.</text>
</comment>
<protein>
    <submittedName>
        <fullName evidence="6">ESX secretion-associated protein EspG</fullName>
    </submittedName>
</protein>
<dbReference type="AlphaFoldDB" id="A0A3M2LC04"/>
<accession>A0A3M2LC04</accession>
<evidence type="ECO:0000256" key="5">
    <source>
        <dbReference type="SAM" id="MobiDB-lite"/>
    </source>
</evidence>
<proteinExistence type="inferred from homology"/>